<protein>
    <submittedName>
        <fullName evidence="1">Uncharacterized protein</fullName>
    </submittedName>
</protein>
<dbReference type="RefSeq" id="WP_092158121.1">
    <property type="nucleotide sequence ID" value="NZ_FNGA01000001.1"/>
</dbReference>
<sequence length="256" mass="30227">MSNSWIQAKMPEFVRDTFRDFCLAGSALEEQFETFDRERSVSFEVLNDLIGTAMNKGLLWRLKDTAHLLFRNTKEDPLSGRFLDWGLGYIFHEAFKLREDAYQNLNYAPLFSNLRGKDIALQESSIGQDFVQVVEQTEESMEREISRIRFIIARCRKLLPLFLRDHKENALLGRLLYSQNHLIREVFRDEYEYLVETIYEEEPEILYVLAARSLRMGGWMEKAIDATKQAYKLNPKNPKVLQEKEIVDNWTKRVKV</sequence>
<dbReference type="EMBL" id="FNGA01000001">
    <property type="protein sequence ID" value="SDK49540.1"/>
    <property type="molecule type" value="Genomic_DNA"/>
</dbReference>
<dbReference type="STRING" id="246191.SAMN05660337_0633"/>
<keyword evidence="2" id="KW-1185">Reference proteome</keyword>
<name>A0A1G9CD06_9BACT</name>
<proteinExistence type="predicted"/>
<accession>A0A1G9CD06</accession>
<evidence type="ECO:0000313" key="1">
    <source>
        <dbReference type="EMBL" id="SDK49540.1"/>
    </source>
</evidence>
<dbReference type="AlphaFoldDB" id="A0A1G9CD06"/>
<dbReference type="Proteomes" id="UP000199053">
    <property type="component" value="Unassembled WGS sequence"/>
</dbReference>
<reference evidence="2" key="1">
    <citation type="submission" date="2016-10" db="EMBL/GenBank/DDBJ databases">
        <authorList>
            <person name="Varghese N."/>
            <person name="Submissions S."/>
        </authorList>
    </citation>
    <scope>NUCLEOTIDE SEQUENCE [LARGE SCALE GENOMIC DNA]</scope>
    <source>
        <strain evidence="2">DSM 16995</strain>
    </source>
</reference>
<evidence type="ECO:0000313" key="2">
    <source>
        <dbReference type="Proteomes" id="UP000199053"/>
    </source>
</evidence>
<gene>
    <name evidence="1" type="ORF">SAMN05660337_0633</name>
</gene>
<dbReference type="OrthoDB" id="5447835at2"/>
<organism evidence="1 2">
    <name type="scientific">Maridesulfovibrio ferrireducens</name>
    <dbReference type="NCBI Taxonomy" id="246191"/>
    <lineage>
        <taxon>Bacteria</taxon>
        <taxon>Pseudomonadati</taxon>
        <taxon>Thermodesulfobacteriota</taxon>
        <taxon>Desulfovibrionia</taxon>
        <taxon>Desulfovibrionales</taxon>
        <taxon>Desulfovibrionaceae</taxon>
        <taxon>Maridesulfovibrio</taxon>
    </lineage>
</organism>